<protein>
    <submittedName>
        <fullName evidence="7">4-hydroxyphenylacetate 3-monooxygenase oxygenase component</fullName>
    </submittedName>
</protein>
<dbReference type="EMBL" id="CASHTH010002030">
    <property type="protein sequence ID" value="CAI8023780.1"/>
    <property type="molecule type" value="Genomic_DNA"/>
</dbReference>
<dbReference type="SUPFAM" id="SSF56645">
    <property type="entry name" value="Acyl-CoA dehydrogenase NM domain-like"/>
    <property type="match status" value="1"/>
</dbReference>
<dbReference type="Pfam" id="PF11794">
    <property type="entry name" value="HpaB_N"/>
    <property type="match status" value="1"/>
</dbReference>
<dbReference type="AlphaFoldDB" id="A0AA35S5F0"/>
<evidence type="ECO:0000256" key="4">
    <source>
        <dbReference type="ARBA" id="ARBA00023002"/>
    </source>
</evidence>
<dbReference type="InterPro" id="IPR024719">
    <property type="entry name" value="HpaB/PvcC/4-BUDH_C"/>
</dbReference>
<dbReference type="InterPro" id="IPR024674">
    <property type="entry name" value="HpaB/PvcC/4-BUDH_N"/>
</dbReference>
<dbReference type="Gene3D" id="2.40.110.10">
    <property type="entry name" value="Butyryl-CoA Dehydrogenase, subunit A, domain 2"/>
    <property type="match status" value="1"/>
</dbReference>
<organism evidence="7 8">
    <name type="scientific">Geodia barretti</name>
    <name type="common">Barrett's horny sponge</name>
    <dbReference type="NCBI Taxonomy" id="519541"/>
    <lineage>
        <taxon>Eukaryota</taxon>
        <taxon>Metazoa</taxon>
        <taxon>Porifera</taxon>
        <taxon>Demospongiae</taxon>
        <taxon>Heteroscleromorpha</taxon>
        <taxon>Tetractinellida</taxon>
        <taxon>Astrophorina</taxon>
        <taxon>Geodiidae</taxon>
        <taxon>Geodia</taxon>
    </lineage>
</organism>
<keyword evidence="8" id="KW-1185">Reference proteome</keyword>
<feature type="domain" description="HpaB/PvcC/4-BUDH N-terminal" evidence="6">
    <location>
        <begin position="5"/>
        <end position="276"/>
    </location>
</feature>
<proteinExistence type="predicted"/>
<feature type="domain" description="HpaB/PvcC/4-BUDH C-terminal" evidence="5">
    <location>
        <begin position="283"/>
        <end position="482"/>
    </location>
</feature>
<dbReference type="GO" id="GO:0050660">
    <property type="term" value="F:flavin adenine dinucleotide binding"/>
    <property type="evidence" value="ECO:0007669"/>
    <property type="project" value="InterPro"/>
</dbReference>
<accession>A0AA35S5F0</accession>
<keyword evidence="2" id="KW-0285">Flavoprotein</keyword>
<evidence type="ECO:0000256" key="3">
    <source>
        <dbReference type="ARBA" id="ARBA00022827"/>
    </source>
</evidence>
<dbReference type="SUPFAM" id="SSF47203">
    <property type="entry name" value="Acyl-CoA dehydrogenase C-terminal domain-like"/>
    <property type="match status" value="1"/>
</dbReference>
<comment type="caution">
    <text evidence="7">The sequence shown here is derived from an EMBL/GenBank/DDBJ whole genome shotgun (WGS) entry which is preliminary data.</text>
</comment>
<dbReference type="InterPro" id="IPR036250">
    <property type="entry name" value="AcylCo_DH-like_C"/>
</dbReference>
<dbReference type="GO" id="GO:0010124">
    <property type="term" value="P:phenylacetate catabolic process"/>
    <property type="evidence" value="ECO:0007669"/>
    <property type="project" value="InterPro"/>
</dbReference>
<evidence type="ECO:0000256" key="1">
    <source>
        <dbReference type="ARBA" id="ARBA00001974"/>
    </source>
</evidence>
<evidence type="ECO:0000259" key="6">
    <source>
        <dbReference type="Pfam" id="PF11794"/>
    </source>
</evidence>
<dbReference type="PIRSF" id="PIRSF000331">
    <property type="entry name" value="HpaA_HpaB"/>
    <property type="match status" value="1"/>
</dbReference>
<name>A0AA35S5F0_GEOBA</name>
<dbReference type="PANTHER" id="PTHR36117">
    <property type="entry name" value="4-HYDROXYPHENYLACETATE 3-MONOOXYGENASE-RELATED"/>
    <property type="match status" value="1"/>
</dbReference>
<evidence type="ECO:0000259" key="5">
    <source>
        <dbReference type="Pfam" id="PF03241"/>
    </source>
</evidence>
<dbReference type="Pfam" id="PF03241">
    <property type="entry name" value="HpaB"/>
    <property type="match status" value="1"/>
</dbReference>
<dbReference type="InterPro" id="IPR004925">
    <property type="entry name" value="HpaB/PvcC/4-BUDH"/>
</dbReference>
<comment type="cofactor">
    <cofactor evidence="1">
        <name>FAD</name>
        <dbReference type="ChEBI" id="CHEBI:57692"/>
    </cofactor>
</comment>
<keyword evidence="4" id="KW-0560">Oxidoreductase</keyword>
<evidence type="ECO:0000313" key="8">
    <source>
        <dbReference type="Proteomes" id="UP001174909"/>
    </source>
</evidence>
<evidence type="ECO:0000256" key="2">
    <source>
        <dbReference type="ARBA" id="ARBA00022630"/>
    </source>
</evidence>
<evidence type="ECO:0000313" key="7">
    <source>
        <dbReference type="EMBL" id="CAI8023780.1"/>
    </source>
</evidence>
<gene>
    <name evidence="7" type="ORF">GBAR_LOCUS13879</name>
</gene>
<dbReference type="NCBIfam" id="TIGR02309">
    <property type="entry name" value="HpaB-1"/>
    <property type="match status" value="1"/>
</dbReference>
<dbReference type="InterPro" id="IPR046373">
    <property type="entry name" value="Acyl-CoA_Oxase/DH_mid-dom_sf"/>
</dbReference>
<dbReference type="Gene3D" id="1.10.3140.10">
    <property type="entry name" value="4-hydroxybutyryl-coa dehydratase, domain 1"/>
    <property type="match status" value="1"/>
</dbReference>
<keyword evidence="3" id="KW-0274">FAD</keyword>
<dbReference type="InterPro" id="IPR012687">
    <property type="entry name" value="HpaB_Deino-type"/>
</dbReference>
<dbReference type="InterPro" id="IPR009100">
    <property type="entry name" value="AcylCoA_DH/oxidase_NM_dom_sf"/>
</dbReference>
<dbReference type="GO" id="GO:0016627">
    <property type="term" value="F:oxidoreductase activity, acting on the CH-CH group of donors"/>
    <property type="evidence" value="ECO:0007669"/>
    <property type="project" value="InterPro"/>
</dbReference>
<sequence length="485" mass="55052">MPARTGEQYLQGLKERPPEVWVGGERVKDVTTHPGFANGARSVADLYDMQHEKDLVYEMTYRSPTSGDRVGMSFLMPQGLEDLERRRRMFYRWASFHGGMMGRTPDYMNAAFVAMASAAPYFDQDREGFGENVRRYYEHIREQDLCLTHTLVNPQRSRSPQRYITDSLAEDVALKVIKETDAGILVRGARVLATLGPLSDEIAVYPSRSHHTADNAHQYAVSFSIPSDTPGLRYICRESFDYGRTPFDHPLGARFEEMDAVAIFDNVLVPWERVFLLGNVESCNNMTTRTGWILHSFHQVVTRIVAKTEFLLGAASLMVETLGSGEQPHVQERIAEMIMNLEVIKALLRTAEVDAAPDEWGLFTPARFPLTVAENMYARSFYPRMVEIMQLLGSSSLMALPSQADFDSEIAPDLEHYLATDSASAVDRTKLFHLAWDISCSAFGSRSLHYERFFAGDLVRNAQIMYATYDRSPMMEAVRRFLERD</sequence>
<dbReference type="Gene3D" id="1.20.140.10">
    <property type="entry name" value="Butyryl-CoA Dehydrogenase, subunit A, domain 3"/>
    <property type="match status" value="1"/>
</dbReference>
<dbReference type="Proteomes" id="UP001174909">
    <property type="component" value="Unassembled WGS sequence"/>
</dbReference>
<dbReference type="GO" id="GO:0016712">
    <property type="term" value="F:oxidoreductase activity, acting on paired donors, with incorporation or reduction of molecular oxygen, reduced flavin or flavoprotein as one donor, and incorporation of one atom of oxygen"/>
    <property type="evidence" value="ECO:0007669"/>
    <property type="project" value="InterPro"/>
</dbReference>
<dbReference type="PANTHER" id="PTHR36117:SF3">
    <property type="entry name" value="4-HYDROXYPHENYLACETATE 3-MONOOXYGENASE-RELATED"/>
    <property type="match status" value="1"/>
</dbReference>
<reference evidence="7" key="1">
    <citation type="submission" date="2023-03" db="EMBL/GenBank/DDBJ databases">
        <authorList>
            <person name="Steffen K."/>
            <person name="Cardenas P."/>
        </authorList>
    </citation>
    <scope>NUCLEOTIDE SEQUENCE</scope>
</reference>